<dbReference type="PANTHER" id="PTHR34216">
    <property type="match status" value="1"/>
</dbReference>
<keyword evidence="5" id="KW-1185">Reference proteome</keyword>
<dbReference type="GeneID" id="63145217"/>
<dbReference type="GO" id="GO:0016810">
    <property type="term" value="F:hydrolase activity, acting on carbon-nitrogen (but not peptide) bonds"/>
    <property type="evidence" value="ECO:0007669"/>
    <property type="project" value="InterPro"/>
</dbReference>
<reference evidence="4 5" key="1">
    <citation type="submission" date="2017-05" db="EMBL/GenBank/DDBJ databases">
        <title>Vagococcus spp. assemblies.</title>
        <authorList>
            <person name="Gulvik C.A."/>
        </authorList>
    </citation>
    <scope>NUCLEOTIDE SEQUENCE [LARGE SCALE GENOMIC DNA]</scope>
    <source>
        <strain evidence="4 5">NCFB 2497</strain>
    </source>
</reference>
<dbReference type="AlphaFoldDB" id="A0A369B365"/>
<evidence type="ECO:0000313" key="5">
    <source>
        <dbReference type="Proteomes" id="UP000288197"/>
    </source>
</evidence>
<sequence>MTQKEKQVIYLLLTVLLLVVVSVSSFLAVKIVKNKESSLAEKEEVILKPNETNLDQANELVSGYYYDKALELLETDSSEKATELKARINELIKTSVHWDDPGKIPHLFFHSLIKDSKKAFGSAQNGQGYKDYMVTIEEFNHSIEELYKNGYVLVSLEKLVQKNSNNELEFVGVNLPQNKKPLVLSQDDVSYYEYMTGEGFPDKLVLDTNQEVKNLYSDNGNQEIGDFDMIPLIDSFVKEHPDFSYQGAKGMIALTGYNGVLGYRTSPSVYGDNEKTKEEKEEAIKVAEKMKATGWTFASHSWGHIDMGKSTLEDIQRDNQLWQEEVAPIVGKTSVFVYPFGADINDWLPYEEDENKKFAYLKEQGFDIYCNVDATQSSWGQFDNEFYRNSRINVDGIRFESELTGENTVLNAFFNTKDVIDEKARE</sequence>
<evidence type="ECO:0000256" key="2">
    <source>
        <dbReference type="ARBA" id="ARBA00022729"/>
    </source>
</evidence>
<feature type="domain" description="NodB homology" evidence="3">
    <location>
        <begin position="284"/>
        <end position="342"/>
    </location>
</feature>
<dbReference type="InterPro" id="IPR051398">
    <property type="entry name" value="Polysacch_Deacetylase"/>
</dbReference>
<dbReference type="RefSeq" id="WP_114288544.1">
    <property type="nucleotide sequence ID" value="NZ_JBMEAC010000008.1"/>
</dbReference>
<organism evidence="4 5">
    <name type="scientific">Vagococcus fluvialis</name>
    <dbReference type="NCBI Taxonomy" id="2738"/>
    <lineage>
        <taxon>Bacteria</taxon>
        <taxon>Bacillati</taxon>
        <taxon>Bacillota</taxon>
        <taxon>Bacilli</taxon>
        <taxon>Lactobacillales</taxon>
        <taxon>Enterococcaceae</taxon>
        <taxon>Vagococcus</taxon>
    </lineage>
</organism>
<evidence type="ECO:0000256" key="1">
    <source>
        <dbReference type="ARBA" id="ARBA00004613"/>
    </source>
</evidence>
<dbReference type="GO" id="GO:0005576">
    <property type="term" value="C:extracellular region"/>
    <property type="evidence" value="ECO:0007669"/>
    <property type="project" value="UniProtKB-SubCell"/>
</dbReference>
<dbReference type="SUPFAM" id="SSF88713">
    <property type="entry name" value="Glycoside hydrolase/deacetylase"/>
    <property type="match status" value="1"/>
</dbReference>
<evidence type="ECO:0000259" key="3">
    <source>
        <dbReference type="Pfam" id="PF01522"/>
    </source>
</evidence>
<evidence type="ECO:0000313" key="4">
    <source>
        <dbReference type="EMBL" id="RSU04231.1"/>
    </source>
</evidence>
<dbReference type="InterPro" id="IPR002509">
    <property type="entry name" value="NODB_dom"/>
</dbReference>
<dbReference type="EMBL" id="NGJX01000002">
    <property type="protein sequence ID" value="RSU04231.1"/>
    <property type="molecule type" value="Genomic_DNA"/>
</dbReference>
<dbReference type="InterPro" id="IPR011330">
    <property type="entry name" value="Glyco_hydro/deAcase_b/a-brl"/>
</dbReference>
<accession>A0A369B365</accession>
<comment type="caution">
    <text evidence="4">The sequence shown here is derived from an EMBL/GenBank/DDBJ whole genome shotgun (WGS) entry which is preliminary data.</text>
</comment>
<gene>
    <name evidence="4" type="ORF">CBF32_02320</name>
</gene>
<dbReference type="Proteomes" id="UP000288197">
    <property type="component" value="Unassembled WGS sequence"/>
</dbReference>
<dbReference type="GO" id="GO:0005975">
    <property type="term" value="P:carbohydrate metabolic process"/>
    <property type="evidence" value="ECO:0007669"/>
    <property type="project" value="InterPro"/>
</dbReference>
<keyword evidence="2" id="KW-0732">Signal</keyword>
<name>A0A369B365_9ENTE</name>
<dbReference type="Gene3D" id="3.20.20.370">
    <property type="entry name" value="Glycoside hydrolase/deacetylase"/>
    <property type="match status" value="1"/>
</dbReference>
<dbReference type="OrthoDB" id="3722973at2"/>
<protein>
    <recommendedName>
        <fullName evidence="3">NodB homology domain-containing protein</fullName>
    </recommendedName>
</protein>
<comment type="subcellular location">
    <subcellularLocation>
        <location evidence="1">Secreted</location>
    </subcellularLocation>
</comment>
<proteinExistence type="predicted"/>
<dbReference type="Pfam" id="PF01522">
    <property type="entry name" value="Polysacc_deac_1"/>
    <property type="match status" value="1"/>
</dbReference>
<dbReference type="PANTHER" id="PTHR34216:SF3">
    <property type="entry name" value="POLY-BETA-1,6-N-ACETYL-D-GLUCOSAMINE N-DEACETYLASE"/>
    <property type="match status" value="1"/>
</dbReference>